<dbReference type="AlphaFoldDB" id="C0CKP7"/>
<protein>
    <submittedName>
        <fullName evidence="1">Uncharacterized protein</fullName>
    </submittedName>
</protein>
<dbReference type="HOGENOM" id="CLU_3059044_0_0_9"/>
<keyword evidence="2" id="KW-1185">Reference proteome</keyword>
<dbReference type="Proteomes" id="UP000003100">
    <property type="component" value="Unassembled WGS sequence"/>
</dbReference>
<reference evidence="1 2" key="1">
    <citation type="submission" date="2009-01" db="EMBL/GenBank/DDBJ databases">
        <authorList>
            <person name="Fulton L."/>
            <person name="Clifton S."/>
            <person name="Fulton B."/>
            <person name="Xu J."/>
            <person name="Minx P."/>
            <person name="Pepin K.H."/>
            <person name="Johnson M."/>
            <person name="Bhonagiri V."/>
            <person name="Nash W.E."/>
            <person name="Mardis E.R."/>
            <person name="Wilson R.K."/>
        </authorList>
    </citation>
    <scope>NUCLEOTIDE SEQUENCE [LARGE SCALE GENOMIC DNA]</scope>
    <source>
        <strain evidence="2">DSM 10507 / JCM 14656 / S5a33</strain>
    </source>
</reference>
<evidence type="ECO:0000313" key="2">
    <source>
        <dbReference type="Proteomes" id="UP000003100"/>
    </source>
</evidence>
<name>C0CKP7_BLAHS</name>
<comment type="caution">
    <text evidence="1">The sequence shown here is derived from an EMBL/GenBank/DDBJ whole genome shotgun (WGS) entry which is preliminary data.</text>
</comment>
<organism evidence="1 2">
    <name type="scientific">Blautia hydrogenotrophica (strain DSM 10507 / JCM 14656 / S5a33)</name>
    <name type="common">Ruminococcus hydrogenotrophicus</name>
    <dbReference type="NCBI Taxonomy" id="476272"/>
    <lineage>
        <taxon>Bacteria</taxon>
        <taxon>Bacillati</taxon>
        <taxon>Bacillota</taxon>
        <taxon>Clostridia</taxon>
        <taxon>Lachnospirales</taxon>
        <taxon>Lachnospiraceae</taxon>
        <taxon>Blautia</taxon>
    </lineage>
</organism>
<dbReference type="EMBL" id="ACBZ01000071">
    <property type="protein sequence ID" value="EEG49604.1"/>
    <property type="molecule type" value="Genomic_DNA"/>
</dbReference>
<sequence>MFDKGGLMFDKKYNKEVFYKLMDLGIKEAKRIRLEFERWLHLLIKCNKILLST</sequence>
<proteinExistence type="predicted"/>
<dbReference type="PATRIC" id="fig|476272.21.peg.2767"/>
<gene>
    <name evidence="1" type="ORF">RUMHYD_01417</name>
</gene>
<reference evidence="1 2" key="2">
    <citation type="submission" date="2009-02" db="EMBL/GenBank/DDBJ databases">
        <title>Draft genome sequence of Blautia hydrogenotrophica DSM 10507 (Ruminococcus hydrogenotrophicus DSM 10507).</title>
        <authorList>
            <person name="Sudarsanam P."/>
            <person name="Ley R."/>
            <person name="Guruge J."/>
            <person name="Turnbaugh P.J."/>
            <person name="Mahowald M."/>
            <person name="Liep D."/>
            <person name="Gordon J."/>
        </authorList>
    </citation>
    <scope>NUCLEOTIDE SEQUENCE [LARGE SCALE GENOMIC DNA]</scope>
    <source>
        <strain evidence="2">DSM 10507 / JCM 14656 / S5a33</strain>
    </source>
</reference>
<accession>C0CKP7</accession>
<evidence type="ECO:0000313" key="1">
    <source>
        <dbReference type="EMBL" id="EEG49604.1"/>
    </source>
</evidence>